<proteinExistence type="inferred from homology"/>
<protein>
    <recommendedName>
        <fullName evidence="2">Autophagy-related protein 101</fullName>
    </recommendedName>
</protein>
<keyword evidence="3" id="KW-0072">Autophagy</keyword>
<comment type="caution">
    <text evidence="4">The sequence shown here is derived from an EMBL/GenBank/DDBJ whole genome shotgun (WGS) entry which is preliminary data.</text>
</comment>
<accession>A0A397GHX8</accession>
<name>A0A397GHX8_9GLOM</name>
<evidence type="ECO:0000313" key="4">
    <source>
        <dbReference type="EMBL" id="RHZ47630.1"/>
    </source>
</evidence>
<dbReference type="GO" id="GO:0019901">
    <property type="term" value="F:protein kinase binding"/>
    <property type="evidence" value="ECO:0007669"/>
    <property type="project" value="TreeGrafter"/>
</dbReference>
<reference evidence="4 5" key="1">
    <citation type="submission" date="2018-08" db="EMBL/GenBank/DDBJ databases">
        <title>Genome and evolution of the arbuscular mycorrhizal fungus Diversispora epigaea (formerly Glomus versiforme) and its bacterial endosymbionts.</title>
        <authorList>
            <person name="Sun X."/>
            <person name="Fei Z."/>
            <person name="Harrison M."/>
        </authorList>
    </citation>
    <scope>NUCLEOTIDE SEQUENCE [LARGE SCALE GENOMIC DNA]</scope>
    <source>
        <strain evidence="4 5">IT104</strain>
    </source>
</reference>
<sequence>MTPEVFSIDLTVDRDVVSEVLRAILHTILFYRVFGNIKPREVDLLDVTYSAIDDPEIEKVVEDKVEQFIHNLEHHGNQKGQIAVMFHEKRTKKAWFTKSEEEICWEQWAVTITTLICRTERDKLRVRKDMDKQLCSCLFNIIRFVNDKKDHIPPITTPDANPFPYQIVIPTANDSWGSILKKMLSEPSQPI</sequence>
<dbReference type="AlphaFoldDB" id="A0A397GHX8"/>
<keyword evidence="5" id="KW-1185">Reference proteome</keyword>
<dbReference type="InterPro" id="IPR012445">
    <property type="entry name" value="ATG101"/>
</dbReference>
<dbReference type="OrthoDB" id="10259639at2759"/>
<dbReference type="PANTHER" id="PTHR13292">
    <property type="entry name" value="AUTOPHAGY-RELATED PROTEIN 101"/>
    <property type="match status" value="1"/>
</dbReference>
<evidence type="ECO:0000256" key="3">
    <source>
        <dbReference type="ARBA" id="ARBA00023006"/>
    </source>
</evidence>
<dbReference type="Pfam" id="PF07855">
    <property type="entry name" value="ATG101"/>
    <property type="match status" value="1"/>
</dbReference>
<evidence type="ECO:0000256" key="1">
    <source>
        <dbReference type="ARBA" id="ARBA00007130"/>
    </source>
</evidence>
<gene>
    <name evidence="4" type="ORF">Glove_575g17</name>
</gene>
<dbReference type="GO" id="GO:0000045">
    <property type="term" value="P:autophagosome assembly"/>
    <property type="evidence" value="ECO:0007669"/>
    <property type="project" value="TreeGrafter"/>
</dbReference>
<dbReference type="GO" id="GO:1990316">
    <property type="term" value="C:Atg1/ULK1 kinase complex"/>
    <property type="evidence" value="ECO:0007669"/>
    <property type="project" value="TreeGrafter"/>
</dbReference>
<organism evidence="4 5">
    <name type="scientific">Diversispora epigaea</name>
    <dbReference type="NCBI Taxonomy" id="1348612"/>
    <lineage>
        <taxon>Eukaryota</taxon>
        <taxon>Fungi</taxon>
        <taxon>Fungi incertae sedis</taxon>
        <taxon>Mucoromycota</taxon>
        <taxon>Glomeromycotina</taxon>
        <taxon>Glomeromycetes</taxon>
        <taxon>Diversisporales</taxon>
        <taxon>Diversisporaceae</taxon>
        <taxon>Diversispora</taxon>
    </lineage>
</organism>
<dbReference type="PANTHER" id="PTHR13292:SF0">
    <property type="entry name" value="AUTOPHAGY-RELATED PROTEIN 101"/>
    <property type="match status" value="1"/>
</dbReference>
<dbReference type="STRING" id="1348612.A0A397GHX8"/>
<dbReference type="GO" id="GO:0000407">
    <property type="term" value="C:phagophore assembly site"/>
    <property type="evidence" value="ECO:0007669"/>
    <property type="project" value="TreeGrafter"/>
</dbReference>
<comment type="similarity">
    <text evidence="1">Belongs to the ATG101 family.</text>
</comment>
<dbReference type="EMBL" id="PQFF01000485">
    <property type="protein sequence ID" value="RHZ47630.1"/>
    <property type="molecule type" value="Genomic_DNA"/>
</dbReference>
<evidence type="ECO:0000256" key="2">
    <source>
        <dbReference type="ARBA" id="ARBA00018874"/>
    </source>
</evidence>
<evidence type="ECO:0000313" key="5">
    <source>
        <dbReference type="Proteomes" id="UP000266861"/>
    </source>
</evidence>
<dbReference type="Proteomes" id="UP000266861">
    <property type="component" value="Unassembled WGS sequence"/>
</dbReference>